<feature type="domain" description="Chromo" evidence="3">
    <location>
        <begin position="247"/>
        <end position="306"/>
    </location>
</feature>
<dbReference type="AlphaFoldDB" id="A0A2P6MSD3"/>
<dbReference type="PROSITE" id="PS50013">
    <property type="entry name" value="CHROMO_2"/>
    <property type="match status" value="1"/>
</dbReference>
<evidence type="ECO:0000313" key="5">
    <source>
        <dbReference type="Proteomes" id="UP000241769"/>
    </source>
</evidence>
<dbReference type="CDD" id="cd00024">
    <property type="entry name" value="CD_CSD"/>
    <property type="match status" value="1"/>
</dbReference>
<dbReference type="InParanoid" id="A0A2P6MSD3"/>
<dbReference type="InterPro" id="IPR023780">
    <property type="entry name" value="Chromo_domain"/>
</dbReference>
<dbReference type="Gene3D" id="2.40.50.40">
    <property type="match status" value="1"/>
</dbReference>
<dbReference type="Proteomes" id="UP000241769">
    <property type="component" value="Unassembled WGS sequence"/>
</dbReference>
<evidence type="ECO:0000256" key="2">
    <source>
        <dbReference type="ARBA" id="ARBA00023242"/>
    </source>
</evidence>
<dbReference type="SUPFAM" id="SSF54160">
    <property type="entry name" value="Chromo domain-like"/>
    <property type="match status" value="1"/>
</dbReference>
<dbReference type="InterPro" id="IPR056924">
    <property type="entry name" value="SH3_Tf2-1"/>
</dbReference>
<comment type="subcellular location">
    <subcellularLocation>
        <location evidence="1">Nucleus</location>
    </subcellularLocation>
</comment>
<dbReference type="SMART" id="SM00298">
    <property type="entry name" value="CHROMO"/>
    <property type="match status" value="1"/>
</dbReference>
<name>A0A2P6MSD3_9EUKA</name>
<dbReference type="Pfam" id="PF24626">
    <property type="entry name" value="SH3_Tf2-1"/>
    <property type="match status" value="1"/>
</dbReference>
<gene>
    <name evidence="4" type="ORF">PROFUN_15879</name>
</gene>
<organism evidence="4 5">
    <name type="scientific">Planoprotostelium fungivorum</name>
    <dbReference type="NCBI Taxonomy" id="1890364"/>
    <lineage>
        <taxon>Eukaryota</taxon>
        <taxon>Amoebozoa</taxon>
        <taxon>Evosea</taxon>
        <taxon>Variosea</taxon>
        <taxon>Cavosteliida</taxon>
        <taxon>Cavosteliaceae</taxon>
        <taxon>Planoprotostelium</taxon>
    </lineage>
</organism>
<evidence type="ECO:0000256" key="1">
    <source>
        <dbReference type="ARBA" id="ARBA00004123"/>
    </source>
</evidence>
<dbReference type="Pfam" id="PF00385">
    <property type="entry name" value="Chromo"/>
    <property type="match status" value="1"/>
</dbReference>
<dbReference type="InterPro" id="IPR000953">
    <property type="entry name" value="Chromo/chromo_shadow_dom"/>
</dbReference>
<reference evidence="4 5" key="1">
    <citation type="journal article" date="2018" name="Genome Biol. Evol.">
        <title>Multiple Roots of Fruiting Body Formation in Amoebozoa.</title>
        <authorList>
            <person name="Hillmann F."/>
            <person name="Forbes G."/>
            <person name="Novohradska S."/>
            <person name="Ferling I."/>
            <person name="Riege K."/>
            <person name="Groth M."/>
            <person name="Westermann M."/>
            <person name="Marz M."/>
            <person name="Spaller T."/>
            <person name="Winckler T."/>
            <person name="Schaap P."/>
            <person name="Glockner G."/>
        </authorList>
    </citation>
    <scope>NUCLEOTIDE SEQUENCE [LARGE SCALE GENOMIC DNA]</scope>
    <source>
        <strain evidence="4 5">Jena</strain>
    </source>
</reference>
<accession>A0A2P6MSD3</accession>
<protein>
    <submittedName>
        <fullName evidence="4">Retrotransposable element protein</fullName>
    </submittedName>
</protein>
<evidence type="ECO:0000313" key="4">
    <source>
        <dbReference type="EMBL" id="PRP74604.1"/>
    </source>
</evidence>
<keyword evidence="5" id="KW-1185">Reference proteome</keyword>
<dbReference type="InterPro" id="IPR051219">
    <property type="entry name" value="Heterochromatin_chromo-domain"/>
</dbReference>
<dbReference type="PANTHER" id="PTHR22812">
    <property type="entry name" value="CHROMOBOX PROTEIN"/>
    <property type="match status" value="1"/>
</dbReference>
<dbReference type="GO" id="GO:0005634">
    <property type="term" value="C:nucleus"/>
    <property type="evidence" value="ECO:0007669"/>
    <property type="project" value="UniProtKB-SubCell"/>
</dbReference>
<dbReference type="EMBL" id="MDYQ01000449">
    <property type="protein sequence ID" value="PRP74604.1"/>
    <property type="molecule type" value="Genomic_DNA"/>
</dbReference>
<comment type="caution">
    <text evidence="4">The sequence shown here is derived from an EMBL/GenBank/DDBJ whole genome shotgun (WGS) entry which is preliminary data.</text>
</comment>
<keyword evidence="2" id="KW-0539">Nucleus</keyword>
<proteinExistence type="predicted"/>
<dbReference type="STRING" id="1890364.A0A2P6MSD3"/>
<dbReference type="InterPro" id="IPR016197">
    <property type="entry name" value="Chromo-like_dom_sf"/>
</dbReference>
<evidence type="ECO:0000259" key="3">
    <source>
        <dbReference type="PROSITE" id="PS50013"/>
    </source>
</evidence>
<sequence>MTTVKNVPAKLYYKQKYDQYKQLLDTKLKQDVSQGLYNNVIHDYHIGCTRGELCTKYNPSYLKLKIILRDEHSLKIPSADVADIKLKLQNKLTTKKEVTGLYKISYRTLNHLLSEHPIASGVANDSISLTVYTSLDQFGTVDFVFAESFLCYSAAPIYQPGDKVLLSTKNFGTSHPKPKWADKWIGPYCILKEAHPGSSSYVLSLPPCIKIYLVFYTSLLTPYVENTLVGQKRPAPPPVIIDSEQEYKVEAILDVQKRYGKTQYLVSWRGYGPEENLWLPEDNLSNSPDLVADFRAKAARVTTSKRKRKN</sequence>
<dbReference type="OrthoDB" id="5427872at2759"/>